<evidence type="ECO:0000256" key="1">
    <source>
        <dbReference type="SAM" id="Phobius"/>
    </source>
</evidence>
<proteinExistence type="predicted"/>
<feature type="transmembrane region" description="Helical" evidence="1">
    <location>
        <begin position="12"/>
        <end position="30"/>
    </location>
</feature>
<reference evidence="2 3" key="1">
    <citation type="submission" date="2024-01" db="EMBL/GenBank/DDBJ databases">
        <title>The complete chloroplast genome sequence of Lithospermum erythrorhizon: insights into the phylogenetic relationship among Boraginaceae species and the maternal lineages of purple gromwells.</title>
        <authorList>
            <person name="Okada T."/>
            <person name="Watanabe K."/>
        </authorList>
    </citation>
    <scope>NUCLEOTIDE SEQUENCE [LARGE SCALE GENOMIC DNA]</scope>
</reference>
<evidence type="ECO:0000313" key="2">
    <source>
        <dbReference type="EMBL" id="GAA0150035.1"/>
    </source>
</evidence>
<organism evidence="2 3">
    <name type="scientific">Lithospermum erythrorhizon</name>
    <name type="common">Purple gromwell</name>
    <name type="synonym">Lithospermum officinale var. erythrorhizon</name>
    <dbReference type="NCBI Taxonomy" id="34254"/>
    <lineage>
        <taxon>Eukaryota</taxon>
        <taxon>Viridiplantae</taxon>
        <taxon>Streptophyta</taxon>
        <taxon>Embryophyta</taxon>
        <taxon>Tracheophyta</taxon>
        <taxon>Spermatophyta</taxon>
        <taxon>Magnoliopsida</taxon>
        <taxon>eudicotyledons</taxon>
        <taxon>Gunneridae</taxon>
        <taxon>Pentapetalae</taxon>
        <taxon>asterids</taxon>
        <taxon>lamiids</taxon>
        <taxon>Boraginales</taxon>
        <taxon>Boraginaceae</taxon>
        <taxon>Boraginoideae</taxon>
        <taxon>Lithospermeae</taxon>
        <taxon>Lithospermum</taxon>
    </lineage>
</organism>
<dbReference type="Proteomes" id="UP001454036">
    <property type="component" value="Unassembled WGS sequence"/>
</dbReference>
<dbReference type="EMBL" id="BAABME010001516">
    <property type="protein sequence ID" value="GAA0150035.1"/>
    <property type="molecule type" value="Genomic_DNA"/>
</dbReference>
<protein>
    <submittedName>
        <fullName evidence="2">Uncharacterized protein</fullName>
    </submittedName>
</protein>
<keyword evidence="3" id="KW-1185">Reference proteome</keyword>
<comment type="caution">
    <text evidence="2">The sequence shown here is derived from an EMBL/GenBank/DDBJ whole genome shotgun (WGS) entry which is preliminary data.</text>
</comment>
<keyword evidence="1" id="KW-0472">Membrane</keyword>
<keyword evidence="1" id="KW-0812">Transmembrane</keyword>
<gene>
    <name evidence="2" type="ORF">LIER_09061</name>
</gene>
<evidence type="ECO:0000313" key="3">
    <source>
        <dbReference type="Proteomes" id="UP001454036"/>
    </source>
</evidence>
<sequence length="84" mass="9730">MRRTTDVRCASWTICYFYIINISCTILYALEHKKEIAKRLGRPLVQTNTYEDIIACDVINPDHIDVEFNSLGGLESIMSWLSYP</sequence>
<keyword evidence="1" id="KW-1133">Transmembrane helix</keyword>
<name>A0AAV3PI84_LITER</name>
<accession>A0AAV3PI84</accession>
<dbReference type="AlphaFoldDB" id="A0AAV3PI84"/>